<protein>
    <submittedName>
        <fullName evidence="1">Uncharacterized protein</fullName>
    </submittedName>
</protein>
<accession>A0ACB9E4E8</accession>
<reference evidence="1 2" key="2">
    <citation type="journal article" date="2022" name="Mol. Ecol. Resour.">
        <title>The genomes of chicory, endive, great burdock and yacon provide insights into Asteraceae paleo-polyploidization history and plant inulin production.</title>
        <authorList>
            <person name="Fan W."/>
            <person name="Wang S."/>
            <person name="Wang H."/>
            <person name="Wang A."/>
            <person name="Jiang F."/>
            <person name="Liu H."/>
            <person name="Zhao H."/>
            <person name="Xu D."/>
            <person name="Zhang Y."/>
        </authorList>
    </citation>
    <scope>NUCLEOTIDE SEQUENCE [LARGE SCALE GENOMIC DNA]</scope>
    <source>
        <strain evidence="2">cv. Punajuju</strain>
        <tissue evidence="1">Leaves</tissue>
    </source>
</reference>
<name>A0ACB9E4E8_CICIN</name>
<keyword evidence="2" id="KW-1185">Reference proteome</keyword>
<reference evidence="2" key="1">
    <citation type="journal article" date="2022" name="Mol. Ecol. Resour.">
        <title>The genomes of chicory, endive, great burdock and yacon provide insights into Asteraceae palaeo-polyploidization history and plant inulin production.</title>
        <authorList>
            <person name="Fan W."/>
            <person name="Wang S."/>
            <person name="Wang H."/>
            <person name="Wang A."/>
            <person name="Jiang F."/>
            <person name="Liu H."/>
            <person name="Zhao H."/>
            <person name="Xu D."/>
            <person name="Zhang Y."/>
        </authorList>
    </citation>
    <scope>NUCLEOTIDE SEQUENCE [LARGE SCALE GENOMIC DNA]</scope>
    <source>
        <strain evidence="2">cv. Punajuju</strain>
    </source>
</reference>
<organism evidence="1 2">
    <name type="scientific">Cichorium intybus</name>
    <name type="common">Chicory</name>
    <dbReference type="NCBI Taxonomy" id="13427"/>
    <lineage>
        <taxon>Eukaryota</taxon>
        <taxon>Viridiplantae</taxon>
        <taxon>Streptophyta</taxon>
        <taxon>Embryophyta</taxon>
        <taxon>Tracheophyta</taxon>
        <taxon>Spermatophyta</taxon>
        <taxon>Magnoliopsida</taxon>
        <taxon>eudicotyledons</taxon>
        <taxon>Gunneridae</taxon>
        <taxon>Pentapetalae</taxon>
        <taxon>asterids</taxon>
        <taxon>campanulids</taxon>
        <taxon>Asterales</taxon>
        <taxon>Asteraceae</taxon>
        <taxon>Cichorioideae</taxon>
        <taxon>Cichorieae</taxon>
        <taxon>Cichoriinae</taxon>
        <taxon>Cichorium</taxon>
    </lineage>
</organism>
<dbReference type="EMBL" id="CM042012">
    <property type="protein sequence ID" value="KAI3753824.1"/>
    <property type="molecule type" value="Genomic_DNA"/>
</dbReference>
<comment type="caution">
    <text evidence="1">The sequence shown here is derived from an EMBL/GenBank/DDBJ whole genome shotgun (WGS) entry which is preliminary data.</text>
</comment>
<evidence type="ECO:0000313" key="1">
    <source>
        <dbReference type="EMBL" id="KAI3753824.1"/>
    </source>
</evidence>
<dbReference type="Proteomes" id="UP001055811">
    <property type="component" value="Linkage Group LG04"/>
</dbReference>
<gene>
    <name evidence="1" type="ORF">L2E82_25888</name>
</gene>
<proteinExistence type="predicted"/>
<sequence length="139" mass="16088">MVADDEDMQITNMKITNGGTAYWEREIRKVKLSFGKIQMSENVEFDDNYWFPFKSDPLSDAKSYSEGLSEDDDEEDDGISDTWEAEVENEKEEGQFRIDDEIVNESEHGRTEEDEQMTNADGIADDPRNSHDGLNRYEN</sequence>
<evidence type="ECO:0000313" key="2">
    <source>
        <dbReference type="Proteomes" id="UP001055811"/>
    </source>
</evidence>